<proteinExistence type="inferred from homology"/>
<feature type="domain" description="Tripartite ATP-independent periplasmic transporters DctQ component" evidence="10">
    <location>
        <begin position="32"/>
        <end position="154"/>
    </location>
</feature>
<dbReference type="Pfam" id="PF04290">
    <property type="entry name" value="DctQ"/>
    <property type="match status" value="1"/>
</dbReference>
<dbReference type="GO" id="GO:0005886">
    <property type="term" value="C:plasma membrane"/>
    <property type="evidence" value="ECO:0007669"/>
    <property type="project" value="UniProtKB-SubCell"/>
</dbReference>
<evidence type="ECO:0000256" key="7">
    <source>
        <dbReference type="ARBA" id="ARBA00023136"/>
    </source>
</evidence>
<keyword evidence="2 9" id="KW-0813">Transport</keyword>
<comment type="subcellular location">
    <subcellularLocation>
        <location evidence="1 9">Cell inner membrane</location>
        <topology evidence="1 9">Multi-pass membrane protein</topology>
    </subcellularLocation>
</comment>
<comment type="subunit">
    <text evidence="9">The complex comprises the extracytoplasmic solute receptor protein and the two transmembrane proteins.</text>
</comment>
<accession>A0A1G9PWA0</accession>
<feature type="transmembrane region" description="Helical" evidence="9">
    <location>
        <begin position="21"/>
        <end position="40"/>
    </location>
</feature>
<dbReference type="STRING" id="119000.SAMN05661010_03158"/>
<dbReference type="OrthoDB" id="4964541at2"/>
<comment type="similarity">
    <text evidence="8 9">Belongs to the TRAP transporter small permease family.</text>
</comment>
<evidence type="ECO:0000256" key="5">
    <source>
        <dbReference type="ARBA" id="ARBA00022692"/>
    </source>
</evidence>
<keyword evidence="3" id="KW-1003">Cell membrane</keyword>
<protein>
    <recommendedName>
        <fullName evidence="9">TRAP transporter small permease protein</fullName>
    </recommendedName>
</protein>
<reference evidence="11 12" key="1">
    <citation type="submission" date="2016-10" db="EMBL/GenBank/DDBJ databases">
        <authorList>
            <person name="de Groot N.N."/>
        </authorList>
    </citation>
    <scope>NUCLEOTIDE SEQUENCE [LARGE SCALE GENOMIC DNA]</scope>
    <source>
        <strain evidence="11 12">DSM 14789</strain>
    </source>
</reference>
<evidence type="ECO:0000313" key="12">
    <source>
        <dbReference type="Proteomes" id="UP000198654"/>
    </source>
</evidence>
<dbReference type="RefSeq" id="WP_089730232.1">
    <property type="nucleotide sequence ID" value="NZ_FNGI01000010.1"/>
</dbReference>
<evidence type="ECO:0000256" key="1">
    <source>
        <dbReference type="ARBA" id="ARBA00004429"/>
    </source>
</evidence>
<dbReference type="AlphaFoldDB" id="A0A1G9PWA0"/>
<evidence type="ECO:0000256" key="3">
    <source>
        <dbReference type="ARBA" id="ARBA00022475"/>
    </source>
</evidence>
<evidence type="ECO:0000259" key="10">
    <source>
        <dbReference type="Pfam" id="PF04290"/>
    </source>
</evidence>
<name>A0A1G9PWA0_9GAMM</name>
<gene>
    <name evidence="11" type="ORF">SAMN05661010_03158</name>
</gene>
<feature type="transmembrane region" description="Helical" evidence="9">
    <location>
        <begin position="134"/>
        <end position="152"/>
    </location>
</feature>
<keyword evidence="6 9" id="KW-1133">Transmembrane helix</keyword>
<dbReference type="EMBL" id="FNGI01000010">
    <property type="protein sequence ID" value="SDM02751.1"/>
    <property type="molecule type" value="Genomic_DNA"/>
</dbReference>
<feature type="transmembrane region" description="Helical" evidence="9">
    <location>
        <begin position="94"/>
        <end position="114"/>
    </location>
</feature>
<evidence type="ECO:0000256" key="4">
    <source>
        <dbReference type="ARBA" id="ARBA00022519"/>
    </source>
</evidence>
<evidence type="ECO:0000256" key="2">
    <source>
        <dbReference type="ARBA" id="ARBA00022448"/>
    </source>
</evidence>
<sequence length="168" mass="18658">MTNGFAVWRERSLTLSRRITLWIASSLMLATVLVVLYGVLTRYVLGGAPIWMNELARFLTIATVLLALGAVWVEGAHMRVSLIERLLPPKLVKVLVFYQWLLTLFLAGAATWLSLQYALSASMFTTMGLGISRAIPLMTLPVGFALLTWQVLCHGPRALRTELEEVGI</sequence>
<dbReference type="GO" id="GO:0022857">
    <property type="term" value="F:transmembrane transporter activity"/>
    <property type="evidence" value="ECO:0007669"/>
    <property type="project" value="UniProtKB-UniRule"/>
</dbReference>
<keyword evidence="5 9" id="KW-0812">Transmembrane</keyword>
<feature type="transmembrane region" description="Helical" evidence="9">
    <location>
        <begin position="55"/>
        <end position="73"/>
    </location>
</feature>
<evidence type="ECO:0000256" key="6">
    <source>
        <dbReference type="ARBA" id="ARBA00022989"/>
    </source>
</evidence>
<dbReference type="InterPro" id="IPR007387">
    <property type="entry name" value="TRAP_DctQ"/>
</dbReference>
<keyword evidence="7 9" id="KW-0472">Membrane</keyword>
<keyword evidence="4 9" id="KW-0997">Cell inner membrane</keyword>
<dbReference type="InterPro" id="IPR055348">
    <property type="entry name" value="DctQ"/>
</dbReference>
<evidence type="ECO:0000256" key="8">
    <source>
        <dbReference type="ARBA" id="ARBA00038436"/>
    </source>
</evidence>
<dbReference type="PANTHER" id="PTHR35011">
    <property type="entry name" value="2,3-DIKETO-L-GULONATE TRAP TRANSPORTER SMALL PERMEASE PROTEIN YIAM"/>
    <property type="match status" value="1"/>
</dbReference>
<keyword evidence="12" id="KW-1185">Reference proteome</keyword>
<dbReference type="GO" id="GO:0015740">
    <property type="term" value="P:C4-dicarboxylate transport"/>
    <property type="evidence" value="ECO:0007669"/>
    <property type="project" value="TreeGrafter"/>
</dbReference>
<evidence type="ECO:0000256" key="9">
    <source>
        <dbReference type="RuleBase" id="RU369079"/>
    </source>
</evidence>
<organism evidence="11 12">
    <name type="scientific">Modicisalibacter muralis</name>
    <dbReference type="NCBI Taxonomy" id="119000"/>
    <lineage>
        <taxon>Bacteria</taxon>
        <taxon>Pseudomonadati</taxon>
        <taxon>Pseudomonadota</taxon>
        <taxon>Gammaproteobacteria</taxon>
        <taxon>Oceanospirillales</taxon>
        <taxon>Halomonadaceae</taxon>
        <taxon>Modicisalibacter</taxon>
    </lineage>
</organism>
<evidence type="ECO:0000313" key="11">
    <source>
        <dbReference type="EMBL" id="SDM02751.1"/>
    </source>
</evidence>
<dbReference type="Proteomes" id="UP000198654">
    <property type="component" value="Unassembled WGS sequence"/>
</dbReference>
<dbReference type="PANTHER" id="PTHR35011:SF10">
    <property type="entry name" value="TRAP TRANSPORTER SMALL PERMEASE PROTEIN"/>
    <property type="match status" value="1"/>
</dbReference>
<comment type="function">
    <text evidence="9">Part of the tripartite ATP-independent periplasmic (TRAP) transport system.</text>
</comment>